<evidence type="ECO:0008006" key="3">
    <source>
        <dbReference type="Google" id="ProtNLM"/>
    </source>
</evidence>
<dbReference type="InterPro" id="IPR044925">
    <property type="entry name" value="His-Me_finger_sf"/>
</dbReference>
<name>A0A1I0TSY7_9BACL</name>
<dbReference type="Gene3D" id="3.90.75.20">
    <property type="match status" value="1"/>
</dbReference>
<gene>
    <name evidence="1" type="ORF">SAMN05192569_105524</name>
</gene>
<organism evidence="1 2">
    <name type="scientific">Parageobacillus thermantarcticus</name>
    <dbReference type="NCBI Taxonomy" id="186116"/>
    <lineage>
        <taxon>Bacteria</taxon>
        <taxon>Bacillati</taxon>
        <taxon>Bacillota</taxon>
        <taxon>Bacilli</taxon>
        <taxon>Bacillales</taxon>
        <taxon>Anoxybacillaceae</taxon>
        <taxon>Parageobacillus</taxon>
    </lineage>
</organism>
<evidence type="ECO:0000313" key="2">
    <source>
        <dbReference type="Proteomes" id="UP000198650"/>
    </source>
</evidence>
<keyword evidence="2" id="KW-1185">Reference proteome</keyword>
<protein>
    <recommendedName>
        <fullName evidence="3">HNH endonuclease</fullName>
    </recommendedName>
</protein>
<accession>A0A1I0TSY7</accession>
<sequence>MVICLIVKYQKPIVIENTCNCIVDETELKNAIIWYSDKPVARIKKIFMQGNYPAVSIHGEKIHVHRLLMMYWLKRKLDTNEHVHHKDHNKLNALKENLEVIASSKHLSSHNKGKKLSKEHRKKIAEANRRRKVKYKKRVNIDLNELKSLLDKNWSINRISKYFGCDRSTIKNRIYEHPHLLGGEEQ</sequence>
<proteinExistence type="predicted"/>
<evidence type="ECO:0000313" key="1">
    <source>
        <dbReference type="EMBL" id="SFA54810.1"/>
    </source>
</evidence>
<dbReference type="EMBL" id="FOJS01000055">
    <property type="protein sequence ID" value="SFA54810.1"/>
    <property type="molecule type" value="Genomic_DNA"/>
</dbReference>
<dbReference type="AlphaFoldDB" id="A0A1I0TSY7"/>
<dbReference type="STRING" id="186116.SAMN05192569_105524"/>
<dbReference type="Proteomes" id="UP000198650">
    <property type="component" value="Unassembled WGS sequence"/>
</dbReference>
<dbReference type="SUPFAM" id="SSF54060">
    <property type="entry name" value="His-Me finger endonucleases"/>
    <property type="match status" value="1"/>
</dbReference>
<reference evidence="2" key="1">
    <citation type="submission" date="2016-10" db="EMBL/GenBank/DDBJ databases">
        <authorList>
            <person name="Varghese N."/>
            <person name="Submissions S."/>
        </authorList>
    </citation>
    <scope>NUCLEOTIDE SEQUENCE [LARGE SCALE GENOMIC DNA]</scope>
    <source>
        <strain evidence="2">M1</strain>
    </source>
</reference>